<accession>A0A485P068</accession>
<evidence type="ECO:0000256" key="4">
    <source>
        <dbReference type="ARBA" id="ARBA00022692"/>
    </source>
</evidence>
<keyword evidence="3 15" id="KW-0894">Sodium channel</keyword>
<evidence type="ECO:0000256" key="3">
    <source>
        <dbReference type="ARBA" id="ARBA00022461"/>
    </source>
</evidence>
<evidence type="ECO:0000256" key="1">
    <source>
        <dbReference type="ARBA" id="ARBA00004141"/>
    </source>
</evidence>
<keyword evidence="4 15" id="KW-0812">Transmembrane</keyword>
<evidence type="ECO:0000256" key="5">
    <source>
        <dbReference type="ARBA" id="ARBA00022989"/>
    </source>
</evidence>
<dbReference type="PRINTS" id="PR01078">
    <property type="entry name" value="AMINACHANNEL"/>
</dbReference>
<evidence type="ECO:0000256" key="11">
    <source>
        <dbReference type="ARBA" id="ARBA00041932"/>
    </source>
</evidence>
<proteinExistence type="inferred from homology"/>
<dbReference type="GO" id="GO:0034706">
    <property type="term" value="C:sodium channel complex"/>
    <property type="evidence" value="ECO:0007669"/>
    <property type="project" value="TreeGrafter"/>
</dbReference>
<evidence type="ECO:0000256" key="13">
    <source>
        <dbReference type="ARBA" id="ARBA00043222"/>
    </source>
</evidence>
<dbReference type="GO" id="GO:0015280">
    <property type="term" value="F:ligand-gated sodium channel activity"/>
    <property type="evidence" value="ECO:0007669"/>
    <property type="project" value="TreeGrafter"/>
</dbReference>
<dbReference type="PANTHER" id="PTHR11690">
    <property type="entry name" value="AMILORIDE-SENSITIVE SODIUM CHANNEL-RELATED"/>
    <property type="match status" value="1"/>
</dbReference>
<evidence type="ECO:0000256" key="7">
    <source>
        <dbReference type="ARBA" id="ARBA00023065"/>
    </source>
</evidence>
<dbReference type="GO" id="GO:0005886">
    <property type="term" value="C:plasma membrane"/>
    <property type="evidence" value="ECO:0007669"/>
    <property type="project" value="TreeGrafter"/>
</dbReference>
<gene>
    <name evidence="17" type="ORF">LYPA_23C011175</name>
</gene>
<dbReference type="PANTHER" id="PTHR11690:SF18">
    <property type="entry name" value="AMILORIDE-SENSITIVE SODIUM CHANNEL SUBUNIT BETA"/>
    <property type="match status" value="1"/>
</dbReference>
<feature type="transmembrane region" description="Helical" evidence="16">
    <location>
        <begin position="50"/>
        <end position="70"/>
    </location>
</feature>
<sequence length="749" mass="84032">MHMKKYLLKCLHRLQKGPGYTYKELLVWYCNNTNTHGPKRIICEGPKKKAMWFLITLLFTCLVCWEWGVFIKTYLSWEVSVSLSIGFKTMDFPAVTICNASPFQYSKVKHLLKDLDELMEAVLERILAPEQSYGNASKALNSTIWNYTPLVLIDEQNPHHPVVLDLFGDNHNGSAPGRTCTAQACKVAMRLVSGPQAHIKQWTLHSEADGSFFPLIARVLLGERQAGSQCLFCIFANAFFKIEINCWNFTSIFHPDYGNCYIFNWGMTEKALPSANPGAEFGLKLILDIGQDDYVPFLTSTAGARLMLHEQKSYPFIKDEGIYAMSGTETSIGVLVDKLERKGEPYSQCTMNGSDVPVRNLYSDYNTTYSIQVRSPHGPRYLEPVHVYQAQGLGAPGELGPARPALLDFSYCYSHLRMSVAQRETCINMCKESCNDTQYKMTISMADWPSEASEDWIFHVLSQERDQSTNITLSRKGIVKLNIYFQEFNYRTIEESAANNVSLGAPDTPALHRPLWLSWWRLTPTSASSPTWPGRAPTLGPILMSRPCPSRAPHPPTMTPSVCNHWISSSRTVRAMPSRPRGPRSQIREAEITAQDFTLWCSPQWKTMGFRGQSLCPSTERPAAPGLSQAEGCVGSRCWYRYGKCVLIWFLPVPPTWPDPWLGHPQPGSRDPRAPSPAGTLVSSQCQSLLQRHTGRHALPSVPRPSSLPSWPWLSPANGLRAAVVQSRKSIRSRGRDGGACCQVAHILF</sequence>
<dbReference type="Proteomes" id="UP000386466">
    <property type="component" value="Unassembled WGS sequence"/>
</dbReference>
<evidence type="ECO:0000256" key="9">
    <source>
        <dbReference type="ARBA" id="ARBA00023201"/>
    </source>
</evidence>
<name>A0A485P068_LYNPA</name>
<dbReference type="InterPro" id="IPR001873">
    <property type="entry name" value="ENaC"/>
</dbReference>
<evidence type="ECO:0000256" key="8">
    <source>
        <dbReference type="ARBA" id="ARBA00023136"/>
    </source>
</evidence>
<reference evidence="17 18" key="1">
    <citation type="submission" date="2019-01" db="EMBL/GenBank/DDBJ databases">
        <authorList>
            <person name="Alioto T."/>
            <person name="Alioto T."/>
        </authorList>
    </citation>
    <scope>NUCLEOTIDE SEQUENCE [LARGE SCALE GENOMIC DNA]</scope>
</reference>
<evidence type="ECO:0000313" key="17">
    <source>
        <dbReference type="EMBL" id="VFV39455.1"/>
    </source>
</evidence>
<evidence type="ECO:0000256" key="6">
    <source>
        <dbReference type="ARBA" id="ARBA00023053"/>
    </source>
</evidence>
<protein>
    <recommendedName>
        <fullName evidence="14">Epithelial sodium channel subunit beta</fullName>
    </recommendedName>
    <alternativeName>
        <fullName evidence="13">Beta-NaCH</fullName>
    </alternativeName>
    <alternativeName>
        <fullName evidence="12">Nonvoltage-gated sodium channel 1 subunit beta</fullName>
    </alternativeName>
    <alternativeName>
        <fullName evidence="11">SCNEB</fullName>
    </alternativeName>
</protein>
<evidence type="ECO:0000256" key="16">
    <source>
        <dbReference type="SAM" id="Phobius"/>
    </source>
</evidence>
<evidence type="ECO:0000256" key="2">
    <source>
        <dbReference type="ARBA" id="ARBA00022448"/>
    </source>
</evidence>
<dbReference type="AlphaFoldDB" id="A0A485P068"/>
<keyword evidence="6" id="KW-0915">Sodium</keyword>
<dbReference type="Gene3D" id="2.60.470.10">
    <property type="entry name" value="Acid-sensing ion channels like domains"/>
    <property type="match status" value="2"/>
</dbReference>
<dbReference type="EMBL" id="CAAGRJ010027556">
    <property type="protein sequence ID" value="VFV39455.1"/>
    <property type="molecule type" value="Genomic_DNA"/>
</dbReference>
<evidence type="ECO:0000256" key="15">
    <source>
        <dbReference type="RuleBase" id="RU000679"/>
    </source>
</evidence>
<keyword evidence="8 16" id="KW-0472">Membrane</keyword>
<evidence type="ECO:0000313" key="18">
    <source>
        <dbReference type="Proteomes" id="UP000386466"/>
    </source>
</evidence>
<evidence type="ECO:0000256" key="12">
    <source>
        <dbReference type="ARBA" id="ARBA00042734"/>
    </source>
</evidence>
<dbReference type="Pfam" id="PF00858">
    <property type="entry name" value="ASC"/>
    <property type="match status" value="2"/>
</dbReference>
<keyword evidence="9 15" id="KW-0739">Sodium transport</keyword>
<evidence type="ECO:0000256" key="14">
    <source>
        <dbReference type="ARBA" id="ARBA00050037"/>
    </source>
</evidence>
<keyword evidence="10 15" id="KW-0407">Ion channel</keyword>
<evidence type="ECO:0000256" key="10">
    <source>
        <dbReference type="ARBA" id="ARBA00023303"/>
    </source>
</evidence>
<keyword evidence="5 16" id="KW-1133">Transmembrane helix</keyword>
<comment type="similarity">
    <text evidence="15">Belongs to the amiloride-sensitive sodium channel (TC 1.A.6) family.</text>
</comment>
<organism evidence="17 18">
    <name type="scientific">Lynx pardinus</name>
    <name type="common">Iberian lynx</name>
    <name type="synonym">Felis pardina</name>
    <dbReference type="NCBI Taxonomy" id="191816"/>
    <lineage>
        <taxon>Eukaryota</taxon>
        <taxon>Metazoa</taxon>
        <taxon>Chordata</taxon>
        <taxon>Craniata</taxon>
        <taxon>Vertebrata</taxon>
        <taxon>Euteleostomi</taxon>
        <taxon>Mammalia</taxon>
        <taxon>Eutheria</taxon>
        <taxon>Laurasiatheria</taxon>
        <taxon>Carnivora</taxon>
        <taxon>Feliformia</taxon>
        <taxon>Felidae</taxon>
        <taxon>Felinae</taxon>
        <taxon>Lynx</taxon>
    </lineage>
</organism>
<keyword evidence="7 15" id="KW-0406">Ion transport</keyword>
<keyword evidence="18" id="KW-1185">Reference proteome</keyword>
<keyword evidence="2 15" id="KW-0813">Transport</keyword>
<comment type="subcellular location">
    <subcellularLocation>
        <location evidence="1">Membrane</location>
        <topology evidence="1">Multi-pass membrane protein</topology>
    </subcellularLocation>
</comment>